<dbReference type="OrthoDB" id="10261408at2759"/>
<dbReference type="InterPro" id="IPR051059">
    <property type="entry name" value="VerF-like"/>
</dbReference>
<comment type="subcellular location">
    <subcellularLocation>
        <location evidence="1">Nucleus</location>
    </subcellularLocation>
</comment>
<dbReference type="PANTHER" id="PTHR40626:SF11">
    <property type="entry name" value="ZINC FINGER PROTEIN YPR022C"/>
    <property type="match status" value="1"/>
</dbReference>
<proteinExistence type="predicted"/>
<dbReference type="GO" id="GO:0000785">
    <property type="term" value="C:chromatin"/>
    <property type="evidence" value="ECO:0007669"/>
    <property type="project" value="TreeGrafter"/>
</dbReference>
<dbReference type="Pfam" id="PF04082">
    <property type="entry name" value="Fungal_trans"/>
    <property type="match status" value="1"/>
</dbReference>
<keyword evidence="6" id="KW-0539">Nucleus</keyword>
<dbReference type="Proteomes" id="UP000664132">
    <property type="component" value="Unassembled WGS sequence"/>
</dbReference>
<evidence type="ECO:0000256" key="2">
    <source>
        <dbReference type="ARBA" id="ARBA00022723"/>
    </source>
</evidence>
<keyword evidence="5" id="KW-0862">Zinc</keyword>
<evidence type="ECO:0000256" key="1">
    <source>
        <dbReference type="ARBA" id="ARBA00004123"/>
    </source>
</evidence>
<gene>
    <name evidence="8" type="ORF">IFR04_015021</name>
</gene>
<dbReference type="GO" id="GO:0006351">
    <property type="term" value="P:DNA-templated transcription"/>
    <property type="evidence" value="ECO:0007669"/>
    <property type="project" value="InterPro"/>
</dbReference>
<evidence type="ECO:0000256" key="6">
    <source>
        <dbReference type="ARBA" id="ARBA00023242"/>
    </source>
</evidence>
<protein>
    <recommendedName>
        <fullName evidence="7">Xylanolytic transcriptional activator regulatory domain-containing protein</fullName>
    </recommendedName>
</protein>
<keyword evidence="4" id="KW-0863">Zinc-finger</keyword>
<evidence type="ECO:0000256" key="4">
    <source>
        <dbReference type="ARBA" id="ARBA00022771"/>
    </source>
</evidence>
<dbReference type="GO" id="GO:0000978">
    <property type="term" value="F:RNA polymerase II cis-regulatory region sequence-specific DNA binding"/>
    <property type="evidence" value="ECO:0007669"/>
    <property type="project" value="InterPro"/>
</dbReference>
<dbReference type="CDD" id="cd12148">
    <property type="entry name" value="fungal_TF_MHR"/>
    <property type="match status" value="1"/>
</dbReference>
<evidence type="ECO:0000259" key="7">
    <source>
        <dbReference type="Pfam" id="PF04082"/>
    </source>
</evidence>
<evidence type="ECO:0000313" key="8">
    <source>
        <dbReference type="EMBL" id="KAG4411837.1"/>
    </source>
</evidence>
<dbReference type="PANTHER" id="PTHR40626">
    <property type="entry name" value="MIP31509P"/>
    <property type="match status" value="1"/>
</dbReference>
<accession>A0A8H7W1N6</accession>
<evidence type="ECO:0000256" key="5">
    <source>
        <dbReference type="ARBA" id="ARBA00022833"/>
    </source>
</evidence>
<dbReference type="InterPro" id="IPR007219">
    <property type="entry name" value="XnlR_reg_dom"/>
</dbReference>
<keyword evidence="3" id="KW-0677">Repeat</keyword>
<feature type="domain" description="Xylanolytic transcriptional activator regulatory" evidence="7">
    <location>
        <begin position="61"/>
        <end position="122"/>
    </location>
</feature>
<evidence type="ECO:0000313" key="9">
    <source>
        <dbReference type="Proteomes" id="UP000664132"/>
    </source>
</evidence>
<dbReference type="AlphaFoldDB" id="A0A8H7W1N6"/>
<keyword evidence="9" id="KW-1185">Reference proteome</keyword>
<comment type="caution">
    <text evidence="8">The sequence shown here is derived from an EMBL/GenBank/DDBJ whole genome shotgun (WGS) entry which is preliminary data.</text>
</comment>
<sequence>MGPHRSALWPIDLPRLEDFSDSNTRFQVDDYAMQLLTAIPFLTESQDAIRRLRKPAIQRYIDAYFEKFNDQMPFLHIPTFTLYQCPGYLLASLCAVGALYCFEPEAAACFHTASEHGLASLDLQSTWNIYNKNYMDIPHPSWTEWVDLESAKRYGQGQMMNLKTLYTDKASSTFITPDVLDHILWFITEPITRGIRLSAATVTREIPIDACVIGSFAALLLIKQLESIENNQTGLSVEDSTLIDRVKAALEDLQLDDTNIPLSRVVASVLADVCGSKNVVWDSKFTEQARFDLASHIQEIHMADDQIHLS</sequence>
<evidence type="ECO:0000256" key="3">
    <source>
        <dbReference type="ARBA" id="ARBA00022737"/>
    </source>
</evidence>
<reference evidence="8" key="1">
    <citation type="submission" date="2021-02" db="EMBL/GenBank/DDBJ databases">
        <title>Genome sequence Cadophora malorum strain M34.</title>
        <authorList>
            <person name="Stefanovic E."/>
            <person name="Vu D."/>
            <person name="Scully C."/>
            <person name="Dijksterhuis J."/>
            <person name="Roader J."/>
            <person name="Houbraken J."/>
        </authorList>
    </citation>
    <scope>NUCLEOTIDE SEQUENCE</scope>
    <source>
        <strain evidence="8">M34</strain>
    </source>
</reference>
<dbReference type="EMBL" id="JAFJYH010000434">
    <property type="protein sequence ID" value="KAG4411837.1"/>
    <property type="molecule type" value="Genomic_DNA"/>
</dbReference>
<name>A0A8H7W1N6_9HELO</name>
<dbReference type="GO" id="GO:0000981">
    <property type="term" value="F:DNA-binding transcription factor activity, RNA polymerase II-specific"/>
    <property type="evidence" value="ECO:0007669"/>
    <property type="project" value="InterPro"/>
</dbReference>
<dbReference type="GO" id="GO:0008270">
    <property type="term" value="F:zinc ion binding"/>
    <property type="evidence" value="ECO:0007669"/>
    <property type="project" value="UniProtKB-KW"/>
</dbReference>
<dbReference type="GO" id="GO:0005634">
    <property type="term" value="C:nucleus"/>
    <property type="evidence" value="ECO:0007669"/>
    <property type="project" value="UniProtKB-SubCell"/>
</dbReference>
<keyword evidence="2" id="KW-0479">Metal-binding</keyword>
<organism evidence="8 9">
    <name type="scientific">Cadophora malorum</name>
    <dbReference type="NCBI Taxonomy" id="108018"/>
    <lineage>
        <taxon>Eukaryota</taxon>
        <taxon>Fungi</taxon>
        <taxon>Dikarya</taxon>
        <taxon>Ascomycota</taxon>
        <taxon>Pezizomycotina</taxon>
        <taxon>Leotiomycetes</taxon>
        <taxon>Helotiales</taxon>
        <taxon>Ploettnerulaceae</taxon>
        <taxon>Cadophora</taxon>
    </lineage>
</organism>